<feature type="region of interest" description="Disordered" evidence="1">
    <location>
        <begin position="265"/>
        <end position="292"/>
    </location>
</feature>
<dbReference type="Proteomes" id="UP000225023">
    <property type="component" value="Segment"/>
</dbReference>
<sequence length="292" mass="32169">MSATQQQELGFDIQAAIALAAEQGDDLHDTSSGGGDYVPPAEGIAMVRFVGYIELGAHTVKGVKGAPDKDREKAKFIFELHGKNYPYREVEGKQLPQTISFDLPISKNEKANYIKLFNQMNYERDINIKVFPQLLGRGFLARVVHDKWTPPGGGERIIAKLRDDNGFTIQAAVINDPVTGETRPVPVPPVLSQLRLFLWNFPSKPMWDSLYIPGEYEEEKDEKGNVKREARSKNVYQDTIRKAKNFPGSPIAEILLGDLDLGDAETTARSEADVQASVEAKAGAAADPTEGI</sequence>
<organism evidence="2 3">
    <name type="scientific">Aquamicrobium phage P14</name>
    <dbReference type="NCBI Taxonomy" id="1927013"/>
    <lineage>
        <taxon>Viruses</taxon>
        <taxon>Duplodnaviria</taxon>
        <taxon>Heunggongvirae</taxon>
        <taxon>Uroviricota</taxon>
        <taxon>Caudoviricetes</taxon>
        <taxon>Autographivirales</taxon>
        <taxon>Autonotataviridae</taxon>
        <taxon>Aqualcavirus</taxon>
        <taxon>Aqualcavirus P14</taxon>
    </lineage>
</organism>
<accession>A0A1L5C049</accession>
<reference evidence="3" key="1">
    <citation type="journal article" date="2017" name="Genes (Basel)">
        <title>Genome Analysis of a Novel Broad Host Range Proteobacteria Phage Isolated from a Bioreactor Treating Industrial Wastewater.</title>
        <authorList>
            <person name="de Leeuw M."/>
            <person name="Baron M."/>
            <person name="Brenner A."/>
            <person name="Kushmaro A."/>
        </authorList>
    </citation>
    <scope>NUCLEOTIDE SEQUENCE [LARGE SCALE GENOMIC DNA]</scope>
</reference>
<dbReference type="EMBL" id="KX660669">
    <property type="protein sequence ID" value="APL99482.1"/>
    <property type="molecule type" value="Genomic_DNA"/>
</dbReference>
<keyword evidence="3" id="KW-1185">Reference proteome</keyword>
<evidence type="ECO:0000313" key="2">
    <source>
        <dbReference type="EMBL" id="APL99482.1"/>
    </source>
</evidence>
<proteinExistence type="predicted"/>
<protein>
    <submittedName>
        <fullName evidence="2">Uncharacterized protein</fullName>
    </submittedName>
</protein>
<evidence type="ECO:0000256" key="1">
    <source>
        <dbReference type="SAM" id="MobiDB-lite"/>
    </source>
</evidence>
<name>A0A1L5C049_9CAUD</name>
<dbReference type="OrthoDB" id="17823at10239"/>
<gene>
    <name evidence="2" type="ORF">BB738_0240</name>
</gene>
<evidence type="ECO:0000313" key="3">
    <source>
        <dbReference type="Proteomes" id="UP000225023"/>
    </source>
</evidence>